<evidence type="ECO:0000313" key="3">
    <source>
        <dbReference type="Proteomes" id="UP000000343"/>
    </source>
</evidence>
<dbReference type="KEGG" id="acm:AciX9_3020"/>
<dbReference type="HOGENOM" id="CLU_1675441_0_0_0"/>
<keyword evidence="3" id="KW-1185">Reference proteome</keyword>
<reference evidence="3" key="1">
    <citation type="submission" date="2011-01" db="EMBL/GenBank/DDBJ databases">
        <title>Complete sequence of chromosome of Acidobacterium sp. MP5ACTX9.</title>
        <authorList>
            <consortium name="US DOE Joint Genome Institute"/>
            <person name="Lucas S."/>
            <person name="Copeland A."/>
            <person name="Lapidus A."/>
            <person name="Cheng J.-F."/>
            <person name="Goodwin L."/>
            <person name="Pitluck S."/>
            <person name="Teshima H."/>
            <person name="Detter J.C."/>
            <person name="Han C."/>
            <person name="Tapia R."/>
            <person name="Land M."/>
            <person name="Hauser L."/>
            <person name="Kyrpides N."/>
            <person name="Ivanova N."/>
            <person name="Ovchinnikova G."/>
            <person name="Pagani I."/>
            <person name="Rawat S.R."/>
            <person name="Mannisto M."/>
            <person name="Haggblom M.M."/>
            <person name="Woyke T."/>
        </authorList>
    </citation>
    <scope>NUCLEOTIDE SEQUENCE [LARGE SCALE GENOMIC DNA]</scope>
    <source>
        <strain evidence="3">MP5ACTX9</strain>
    </source>
</reference>
<dbReference type="PaxDb" id="1198114-AciX9_3020"/>
<feature type="transmembrane region" description="Helical" evidence="1">
    <location>
        <begin position="99"/>
        <end position="118"/>
    </location>
</feature>
<evidence type="ECO:0000256" key="1">
    <source>
        <dbReference type="SAM" id="Phobius"/>
    </source>
</evidence>
<name>E8X060_GRATM</name>
<feature type="transmembrane region" description="Helical" evidence="1">
    <location>
        <begin position="72"/>
        <end position="92"/>
    </location>
</feature>
<proteinExistence type="predicted"/>
<keyword evidence="1" id="KW-0472">Membrane</keyword>
<dbReference type="AlphaFoldDB" id="E8X060"/>
<organism evidence="3">
    <name type="scientific">Granulicella tundricola (strain ATCC BAA-1859 / DSM 23138 / MP5ACTX9)</name>
    <dbReference type="NCBI Taxonomy" id="1198114"/>
    <lineage>
        <taxon>Bacteria</taxon>
        <taxon>Pseudomonadati</taxon>
        <taxon>Acidobacteriota</taxon>
        <taxon>Terriglobia</taxon>
        <taxon>Terriglobales</taxon>
        <taxon>Acidobacteriaceae</taxon>
        <taxon>Granulicella</taxon>
    </lineage>
</organism>
<protein>
    <submittedName>
        <fullName evidence="2">Uncharacterized protein</fullName>
    </submittedName>
</protein>
<dbReference type="STRING" id="1198114.AciX9_3020"/>
<evidence type="ECO:0000313" key="2">
    <source>
        <dbReference type="EMBL" id="ADW70041.1"/>
    </source>
</evidence>
<keyword evidence="1" id="KW-0812">Transmembrane</keyword>
<keyword evidence="1" id="KW-1133">Transmembrane helix</keyword>
<sequence length="157" mass="17253">MEFVRPTRNENVRTLAGVCLILVALALPGISIKSGGGWGPSGVEVGWWCARQANLMLLLLPRTFLHPRPGSGVIFLFGLTGLINPLLMFSLIPNRYWQFLCASVIVACLAATWLAIWVSSLTPLPGHFLWVAGVLLIVSREWFGEPWASWRAGRNVG</sequence>
<dbReference type="Proteomes" id="UP000000343">
    <property type="component" value="Chromosome"/>
</dbReference>
<gene>
    <name evidence="2" type="ordered locus">AciX9_3020</name>
</gene>
<dbReference type="EMBL" id="CP002480">
    <property type="protein sequence ID" value="ADW70041.1"/>
    <property type="molecule type" value="Genomic_DNA"/>
</dbReference>
<feature type="transmembrane region" description="Helical" evidence="1">
    <location>
        <begin position="12"/>
        <end position="32"/>
    </location>
</feature>
<accession>E8X060</accession>